<evidence type="ECO:0000256" key="4">
    <source>
        <dbReference type="ARBA" id="ARBA00023002"/>
    </source>
</evidence>
<keyword evidence="8" id="KW-1185">Reference proteome</keyword>
<dbReference type="PRINTS" id="PR00420">
    <property type="entry name" value="RNGMNOXGNASE"/>
</dbReference>
<accession>A0A3N2Q3Z3</accession>
<keyword evidence="3" id="KW-0274">FAD</keyword>
<proteinExistence type="inferred from homology"/>
<sequence>MASSPVDTQVLIVGGGIGGLTLAAILQRLDIPCIVLERSSTHTPVGAGISLAPNGLRMLDQLGIYEKVLAAGQKLRKVQIWRNDSQWNTLDWSPCEAKFGYPVMSMERHHFQRLLHEAAGGEEFVQYGAKVVDVIDNPSEPGVKVILDSGKEYRANMVVGADGIRSVVRRCLARDEGMKEANTIKFTGRVHMSGITEPLANLNSEHLGVANWMLYDHATLTTWPCHNNSQWFIGVAKSEDAVATDRSVWAKCTEDTINKVYGEGFHPFAESGKMSELVNKNQRILASNVFQETEFPSMSRGRVCLMGDAAHSMSSAFGQGGNMAIEDAAVLANLIQANRDSLDNAAPFLTEYSDMRCKRAQDVVKFSFRFILLHGAILPYGIGKLLRWLVYAFLPASTWLWYLQWLYGYQPTVDALGTPTKASK</sequence>
<dbReference type="GO" id="GO:0071949">
    <property type="term" value="F:FAD binding"/>
    <property type="evidence" value="ECO:0007669"/>
    <property type="project" value="InterPro"/>
</dbReference>
<protein>
    <submittedName>
        <fullName evidence="7">FAD/NAD(P)-binding domain-containing protein</fullName>
    </submittedName>
</protein>
<name>A0A3N2Q3Z3_SODAK</name>
<dbReference type="Proteomes" id="UP000272025">
    <property type="component" value="Unassembled WGS sequence"/>
</dbReference>
<dbReference type="InterPro" id="IPR050493">
    <property type="entry name" value="FAD-dep_Monooxygenase_BioMet"/>
</dbReference>
<dbReference type="AlphaFoldDB" id="A0A3N2Q3Z3"/>
<dbReference type="SUPFAM" id="SSF51905">
    <property type="entry name" value="FAD/NAD(P)-binding domain"/>
    <property type="match status" value="1"/>
</dbReference>
<gene>
    <name evidence="7" type="ORF">SODALDRAFT_322594</name>
</gene>
<feature type="domain" description="FAD-binding" evidence="6">
    <location>
        <begin position="7"/>
        <end position="367"/>
    </location>
</feature>
<evidence type="ECO:0000256" key="3">
    <source>
        <dbReference type="ARBA" id="ARBA00022827"/>
    </source>
</evidence>
<dbReference type="PANTHER" id="PTHR13789">
    <property type="entry name" value="MONOOXYGENASE"/>
    <property type="match status" value="1"/>
</dbReference>
<evidence type="ECO:0000256" key="2">
    <source>
        <dbReference type="ARBA" id="ARBA00022630"/>
    </source>
</evidence>
<keyword evidence="2" id="KW-0285">Flavoprotein</keyword>
<dbReference type="PANTHER" id="PTHR13789:SF309">
    <property type="entry name" value="PUTATIVE (AFU_ORTHOLOGUE AFUA_6G14510)-RELATED"/>
    <property type="match status" value="1"/>
</dbReference>
<keyword evidence="5" id="KW-0503">Monooxygenase</keyword>
<reference evidence="7 8" key="1">
    <citation type="journal article" date="2018" name="Mol. Ecol.">
        <title>The obligate alkalophilic soda-lake fungus Sodiomyces alkalinus has shifted to a protein diet.</title>
        <authorList>
            <person name="Grum-Grzhimaylo A.A."/>
            <person name="Falkoski D.L."/>
            <person name="van den Heuvel J."/>
            <person name="Valero-Jimenez C.A."/>
            <person name="Min B."/>
            <person name="Choi I.G."/>
            <person name="Lipzen A."/>
            <person name="Daum C.G."/>
            <person name="Aanen D.K."/>
            <person name="Tsang A."/>
            <person name="Henrissat B."/>
            <person name="Bilanenko E.N."/>
            <person name="de Vries R.P."/>
            <person name="van Kan J.A.L."/>
            <person name="Grigoriev I.V."/>
            <person name="Debets A.J.M."/>
        </authorList>
    </citation>
    <scope>NUCLEOTIDE SEQUENCE [LARGE SCALE GENOMIC DNA]</scope>
    <source>
        <strain evidence="7 8">F11</strain>
    </source>
</reference>
<evidence type="ECO:0000256" key="1">
    <source>
        <dbReference type="ARBA" id="ARBA00007992"/>
    </source>
</evidence>
<comment type="similarity">
    <text evidence="1">Belongs to the paxM FAD-dependent monooxygenase family.</text>
</comment>
<dbReference type="EMBL" id="ML119052">
    <property type="protein sequence ID" value="ROT41470.1"/>
    <property type="molecule type" value="Genomic_DNA"/>
</dbReference>
<evidence type="ECO:0000259" key="6">
    <source>
        <dbReference type="Pfam" id="PF01494"/>
    </source>
</evidence>
<dbReference type="STRING" id="1314773.A0A3N2Q3Z3"/>
<dbReference type="Pfam" id="PF01494">
    <property type="entry name" value="FAD_binding_3"/>
    <property type="match status" value="1"/>
</dbReference>
<dbReference type="InterPro" id="IPR036188">
    <property type="entry name" value="FAD/NAD-bd_sf"/>
</dbReference>
<organism evidence="7 8">
    <name type="scientific">Sodiomyces alkalinus (strain CBS 110278 / VKM F-3762 / F11)</name>
    <name type="common">Alkaliphilic filamentous fungus</name>
    <dbReference type="NCBI Taxonomy" id="1314773"/>
    <lineage>
        <taxon>Eukaryota</taxon>
        <taxon>Fungi</taxon>
        <taxon>Dikarya</taxon>
        <taxon>Ascomycota</taxon>
        <taxon>Pezizomycotina</taxon>
        <taxon>Sordariomycetes</taxon>
        <taxon>Hypocreomycetidae</taxon>
        <taxon>Glomerellales</taxon>
        <taxon>Plectosphaerellaceae</taxon>
        <taxon>Sodiomyces</taxon>
    </lineage>
</organism>
<dbReference type="GO" id="GO:0004497">
    <property type="term" value="F:monooxygenase activity"/>
    <property type="evidence" value="ECO:0007669"/>
    <property type="project" value="UniProtKB-KW"/>
</dbReference>
<dbReference type="OrthoDB" id="5428495at2759"/>
<dbReference type="InterPro" id="IPR002938">
    <property type="entry name" value="FAD-bd"/>
</dbReference>
<dbReference type="Gene3D" id="3.50.50.60">
    <property type="entry name" value="FAD/NAD(P)-binding domain"/>
    <property type="match status" value="1"/>
</dbReference>
<dbReference type="RefSeq" id="XP_028469276.1">
    <property type="nucleotide sequence ID" value="XM_028609735.1"/>
</dbReference>
<dbReference type="GeneID" id="39578213"/>
<keyword evidence="4" id="KW-0560">Oxidoreductase</keyword>
<evidence type="ECO:0000313" key="7">
    <source>
        <dbReference type="EMBL" id="ROT41470.1"/>
    </source>
</evidence>
<evidence type="ECO:0000256" key="5">
    <source>
        <dbReference type="ARBA" id="ARBA00023033"/>
    </source>
</evidence>
<evidence type="ECO:0000313" key="8">
    <source>
        <dbReference type="Proteomes" id="UP000272025"/>
    </source>
</evidence>